<evidence type="ECO:0000313" key="10">
    <source>
        <dbReference type="Proteomes" id="UP000660680"/>
    </source>
</evidence>
<keyword evidence="10" id="KW-1185">Reference proteome</keyword>
<evidence type="ECO:0000256" key="7">
    <source>
        <dbReference type="SAM" id="Phobius"/>
    </source>
</evidence>
<accession>A0A918GTW3</accession>
<evidence type="ECO:0000313" key="9">
    <source>
        <dbReference type="EMBL" id="GGS58033.1"/>
    </source>
</evidence>
<dbReference type="GO" id="GO:0005886">
    <property type="term" value="C:plasma membrane"/>
    <property type="evidence" value="ECO:0007669"/>
    <property type="project" value="UniProtKB-SubCell"/>
</dbReference>
<dbReference type="Proteomes" id="UP000660680">
    <property type="component" value="Unassembled WGS sequence"/>
</dbReference>
<organism evidence="9 10">
    <name type="scientific">Actinokineospora fastidiosa</name>
    <dbReference type="NCBI Taxonomy" id="1816"/>
    <lineage>
        <taxon>Bacteria</taxon>
        <taxon>Bacillati</taxon>
        <taxon>Actinomycetota</taxon>
        <taxon>Actinomycetes</taxon>
        <taxon>Pseudonocardiales</taxon>
        <taxon>Pseudonocardiaceae</taxon>
        <taxon>Actinokineospora</taxon>
    </lineage>
</organism>
<keyword evidence="5 7" id="KW-1133">Transmembrane helix</keyword>
<feature type="transmembrane region" description="Helical" evidence="7">
    <location>
        <begin position="443"/>
        <end position="463"/>
    </location>
</feature>
<dbReference type="InterPro" id="IPR011701">
    <property type="entry name" value="MFS"/>
</dbReference>
<reference evidence="9" key="1">
    <citation type="journal article" date="2014" name="Int. J. Syst. Evol. Microbiol.">
        <title>Complete genome sequence of Corynebacterium casei LMG S-19264T (=DSM 44701T), isolated from a smear-ripened cheese.</title>
        <authorList>
            <consortium name="US DOE Joint Genome Institute (JGI-PGF)"/>
            <person name="Walter F."/>
            <person name="Albersmeier A."/>
            <person name="Kalinowski J."/>
            <person name="Ruckert C."/>
        </authorList>
    </citation>
    <scope>NUCLEOTIDE SEQUENCE</scope>
    <source>
        <strain evidence="9">JCM 3276</strain>
    </source>
</reference>
<dbReference type="InterPro" id="IPR036259">
    <property type="entry name" value="MFS_trans_sf"/>
</dbReference>
<feature type="transmembrane region" description="Helical" evidence="7">
    <location>
        <begin position="89"/>
        <end position="108"/>
    </location>
</feature>
<feature type="transmembrane region" description="Helical" evidence="7">
    <location>
        <begin position="414"/>
        <end position="437"/>
    </location>
</feature>
<feature type="transmembrane region" description="Helical" evidence="7">
    <location>
        <begin position="179"/>
        <end position="198"/>
    </location>
</feature>
<feature type="transmembrane region" description="Helical" evidence="7">
    <location>
        <begin position="152"/>
        <end position="173"/>
    </location>
</feature>
<feature type="transmembrane region" description="Helical" evidence="7">
    <location>
        <begin position="337"/>
        <end position="361"/>
    </location>
</feature>
<dbReference type="InterPro" id="IPR020846">
    <property type="entry name" value="MFS_dom"/>
</dbReference>
<dbReference type="SUPFAM" id="SSF103473">
    <property type="entry name" value="MFS general substrate transporter"/>
    <property type="match status" value="1"/>
</dbReference>
<dbReference type="PROSITE" id="PS50850">
    <property type="entry name" value="MFS"/>
    <property type="match status" value="1"/>
</dbReference>
<dbReference type="AlphaFoldDB" id="A0A918GTW3"/>
<dbReference type="PANTHER" id="PTHR42718:SF46">
    <property type="entry name" value="BLR6921 PROTEIN"/>
    <property type="match status" value="1"/>
</dbReference>
<dbReference type="PANTHER" id="PTHR42718">
    <property type="entry name" value="MAJOR FACILITATOR SUPERFAMILY MULTIDRUG TRANSPORTER MFSC"/>
    <property type="match status" value="1"/>
</dbReference>
<dbReference type="RefSeq" id="WP_189214100.1">
    <property type="nucleotide sequence ID" value="NZ_BMRB01000009.1"/>
</dbReference>
<feature type="transmembrane region" description="Helical" evidence="7">
    <location>
        <begin position="57"/>
        <end position="77"/>
    </location>
</feature>
<comment type="caution">
    <text evidence="9">The sequence shown here is derived from an EMBL/GenBank/DDBJ whole genome shotgun (WGS) entry which is preliminary data.</text>
</comment>
<gene>
    <name evidence="9" type="ORF">GCM10010171_61360</name>
</gene>
<dbReference type="EMBL" id="BMRB01000009">
    <property type="protein sequence ID" value="GGS58033.1"/>
    <property type="molecule type" value="Genomic_DNA"/>
</dbReference>
<dbReference type="Gene3D" id="1.20.1720.10">
    <property type="entry name" value="Multidrug resistance protein D"/>
    <property type="match status" value="1"/>
</dbReference>
<dbReference type="CDD" id="cd17321">
    <property type="entry name" value="MFS_MMR_MDR_like"/>
    <property type="match status" value="1"/>
</dbReference>
<dbReference type="Gene3D" id="1.20.1250.20">
    <property type="entry name" value="MFS general substrate transporter like domains"/>
    <property type="match status" value="1"/>
</dbReference>
<feature type="domain" description="Major facilitator superfamily (MFS) profile" evidence="8">
    <location>
        <begin position="23"/>
        <end position="468"/>
    </location>
</feature>
<feature type="transmembrane region" description="Helical" evidence="7">
    <location>
        <begin position="367"/>
        <end position="393"/>
    </location>
</feature>
<evidence type="ECO:0000256" key="6">
    <source>
        <dbReference type="ARBA" id="ARBA00023136"/>
    </source>
</evidence>
<feature type="transmembrane region" description="Helical" evidence="7">
    <location>
        <begin position="21"/>
        <end position="45"/>
    </location>
</feature>
<keyword evidence="6 7" id="KW-0472">Membrane</keyword>
<sequence>MNAHSAARTTGAATSAARGPGFGLVLMLCAQFMVMLDASIVTVAIPEIQHELGFSATTVQSVITAYNTAFGGALILCGRVGDLLGRRRVFVIGMVAFAVTSLLCGLAQDAVTLVIGRVLQGFSAALIAPTALALLTTSVPEGPARAKAMSKFGMATVVGFISGLVFSGLLVEAWGWQGVFYATVPVGVLVAVLAPRFIPDVPRQPHRIDVLGAILITLGVALLVAAPAQSVSSGLTSGAFLWPLAAGVALLGAFLWLESRHPEPLVRLGLFRSPVVRAANLVSVASGISSGSAYLLVTMYLQEVLGYSALQAGLIVAPVGVLNISFGFVLGRLITRLGLRVSVTAATVGSGLLIALVASQVSPETNIWVYAIALLPMGMAFMATTVTSTLAATSNVANHEQGLAAGVRQTSFQLGIAVGVAILIPIASSAGAGPVALADGIRTALFLLAAIVVVVGIVAFAGLRSLARKG</sequence>
<evidence type="ECO:0000256" key="3">
    <source>
        <dbReference type="ARBA" id="ARBA00022475"/>
    </source>
</evidence>
<feature type="transmembrane region" description="Helical" evidence="7">
    <location>
        <begin position="120"/>
        <end position="140"/>
    </location>
</feature>
<evidence type="ECO:0000256" key="1">
    <source>
        <dbReference type="ARBA" id="ARBA00004651"/>
    </source>
</evidence>
<evidence type="ECO:0000259" key="8">
    <source>
        <dbReference type="PROSITE" id="PS50850"/>
    </source>
</evidence>
<dbReference type="GO" id="GO:0022857">
    <property type="term" value="F:transmembrane transporter activity"/>
    <property type="evidence" value="ECO:0007669"/>
    <property type="project" value="InterPro"/>
</dbReference>
<evidence type="ECO:0000256" key="2">
    <source>
        <dbReference type="ARBA" id="ARBA00022448"/>
    </source>
</evidence>
<keyword evidence="3" id="KW-1003">Cell membrane</keyword>
<evidence type="ECO:0000256" key="4">
    <source>
        <dbReference type="ARBA" id="ARBA00022692"/>
    </source>
</evidence>
<feature type="transmembrane region" description="Helical" evidence="7">
    <location>
        <begin position="240"/>
        <end position="257"/>
    </location>
</feature>
<keyword evidence="4 7" id="KW-0812">Transmembrane</keyword>
<keyword evidence="2" id="KW-0813">Transport</keyword>
<proteinExistence type="predicted"/>
<reference evidence="9" key="2">
    <citation type="submission" date="2020-09" db="EMBL/GenBank/DDBJ databases">
        <authorList>
            <person name="Sun Q."/>
            <person name="Ohkuma M."/>
        </authorList>
    </citation>
    <scope>NUCLEOTIDE SEQUENCE</scope>
    <source>
        <strain evidence="9">JCM 3276</strain>
    </source>
</reference>
<comment type="subcellular location">
    <subcellularLocation>
        <location evidence="1">Cell membrane</location>
        <topology evidence="1">Multi-pass membrane protein</topology>
    </subcellularLocation>
</comment>
<feature type="transmembrane region" description="Helical" evidence="7">
    <location>
        <begin position="210"/>
        <end position="228"/>
    </location>
</feature>
<feature type="transmembrane region" description="Helical" evidence="7">
    <location>
        <begin position="278"/>
        <end position="297"/>
    </location>
</feature>
<evidence type="ECO:0000256" key="5">
    <source>
        <dbReference type="ARBA" id="ARBA00022989"/>
    </source>
</evidence>
<feature type="transmembrane region" description="Helical" evidence="7">
    <location>
        <begin position="309"/>
        <end position="330"/>
    </location>
</feature>
<protein>
    <submittedName>
        <fullName evidence="9">MFS transporter</fullName>
    </submittedName>
</protein>
<name>A0A918GTW3_9PSEU</name>
<dbReference type="Pfam" id="PF07690">
    <property type="entry name" value="MFS_1"/>
    <property type="match status" value="1"/>
</dbReference>